<sequence>MSSMNELIERLRAVQVSSLCDADKTLPVVDPQVRAMLPGSTVVGPAFTVVAHDDHLPLLVALRAAEPGSVLVVATDGHRRAVSGELFATEAHRRGLAGIVIDGYCRDMRGLRTIGLPVYARGATPMSGSTRDPGTFGKPVLIGGVEVAAGDLVVGDDDGLVIAPPDRLAAALPGAEEIERAERALLDGMAGGRSLHEMTTVDEHLRALAAGENSVLGFTV</sequence>
<dbReference type="InterPro" id="IPR005493">
    <property type="entry name" value="RraA/RraA-like"/>
</dbReference>
<comment type="catalytic activity">
    <reaction evidence="1">
        <text>4-hydroxy-4-methyl-2-oxoglutarate = 2 pyruvate</text>
        <dbReference type="Rhea" id="RHEA:22748"/>
        <dbReference type="ChEBI" id="CHEBI:15361"/>
        <dbReference type="ChEBI" id="CHEBI:58276"/>
        <dbReference type="EC" id="4.1.3.17"/>
    </reaction>
</comment>
<evidence type="ECO:0000313" key="13">
    <source>
        <dbReference type="EMBL" id="NMI00399.1"/>
    </source>
</evidence>
<evidence type="ECO:0000256" key="6">
    <source>
        <dbReference type="ARBA" id="ARBA00012947"/>
    </source>
</evidence>
<dbReference type="PANTHER" id="PTHR33254">
    <property type="entry name" value="4-HYDROXY-4-METHYL-2-OXOGLUTARATE ALDOLASE 3-RELATED"/>
    <property type="match status" value="1"/>
</dbReference>
<dbReference type="Gene3D" id="3.50.30.40">
    <property type="entry name" value="Ribonuclease E inhibitor RraA/RraA-like"/>
    <property type="match status" value="1"/>
</dbReference>
<evidence type="ECO:0000256" key="2">
    <source>
        <dbReference type="ARBA" id="ARBA00001968"/>
    </source>
</evidence>
<dbReference type="Proteomes" id="UP000820669">
    <property type="component" value="Unassembled WGS sequence"/>
</dbReference>
<reference evidence="13 14" key="1">
    <citation type="submission" date="2020-04" db="EMBL/GenBank/DDBJ databases">
        <authorList>
            <person name="Klaysubun C."/>
            <person name="Duangmal K."/>
            <person name="Lipun K."/>
        </authorList>
    </citation>
    <scope>NUCLEOTIDE SEQUENCE [LARGE SCALE GENOMIC DNA]</scope>
    <source>
        <strain evidence="13 14">K10HN5</strain>
    </source>
</reference>
<comment type="function">
    <text evidence="8">Catalyzes the aldol cleavage of 4-hydroxy-4-methyl-2-oxoglutarate (HMG) into 2 molecules of pyruvate. Also contains a secondary oxaloacetate (OAA) decarboxylase activity due to the common pyruvate enolate transition state formed following C-C bond cleavage in the retro-aldol and decarboxylation reactions.</text>
</comment>
<evidence type="ECO:0000256" key="3">
    <source>
        <dbReference type="ARBA" id="ARBA00008621"/>
    </source>
</evidence>
<protein>
    <recommendedName>
        <fullName evidence="7">Putative 4-hydroxy-4-methyl-2-oxoglutarate aldolase</fullName>
        <ecNumber evidence="6">4.1.1.112</ecNumber>
        <ecNumber evidence="5">4.1.3.17</ecNumber>
    </recommendedName>
    <alternativeName>
        <fullName evidence="11">Oxaloacetate decarboxylase</fullName>
    </alternativeName>
    <alternativeName>
        <fullName evidence="9">Regulator of ribonuclease activity homolog</fullName>
    </alternativeName>
    <alternativeName>
        <fullName evidence="10">RraA-like protein</fullName>
    </alternativeName>
</protein>
<dbReference type="CDD" id="cd16841">
    <property type="entry name" value="RraA_family"/>
    <property type="match status" value="1"/>
</dbReference>
<evidence type="ECO:0000256" key="11">
    <source>
        <dbReference type="ARBA" id="ARBA00032305"/>
    </source>
</evidence>
<evidence type="ECO:0000256" key="5">
    <source>
        <dbReference type="ARBA" id="ARBA00012213"/>
    </source>
</evidence>
<gene>
    <name evidence="13" type="ORF">HF526_24260</name>
</gene>
<name>A0ABX1SIU6_9PSEU</name>
<evidence type="ECO:0000256" key="10">
    <source>
        <dbReference type="ARBA" id="ARBA00030169"/>
    </source>
</evidence>
<dbReference type="EC" id="4.1.3.17" evidence="5"/>
<dbReference type="Pfam" id="PF03737">
    <property type="entry name" value="RraA-like"/>
    <property type="match status" value="1"/>
</dbReference>
<evidence type="ECO:0000313" key="14">
    <source>
        <dbReference type="Proteomes" id="UP000820669"/>
    </source>
</evidence>
<comment type="catalytic activity">
    <reaction evidence="12">
        <text>oxaloacetate + H(+) = pyruvate + CO2</text>
        <dbReference type="Rhea" id="RHEA:15641"/>
        <dbReference type="ChEBI" id="CHEBI:15361"/>
        <dbReference type="ChEBI" id="CHEBI:15378"/>
        <dbReference type="ChEBI" id="CHEBI:16452"/>
        <dbReference type="ChEBI" id="CHEBI:16526"/>
        <dbReference type="EC" id="4.1.1.112"/>
    </reaction>
</comment>
<evidence type="ECO:0000256" key="12">
    <source>
        <dbReference type="ARBA" id="ARBA00047973"/>
    </source>
</evidence>
<dbReference type="EMBL" id="JAAXLA010000055">
    <property type="protein sequence ID" value="NMI00399.1"/>
    <property type="molecule type" value="Genomic_DNA"/>
</dbReference>
<accession>A0ABX1SIU6</accession>
<evidence type="ECO:0000256" key="7">
    <source>
        <dbReference type="ARBA" id="ARBA00016549"/>
    </source>
</evidence>
<evidence type="ECO:0000256" key="1">
    <source>
        <dbReference type="ARBA" id="ARBA00001342"/>
    </source>
</evidence>
<comment type="similarity">
    <text evidence="3">Belongs to the class II aldolase/RraA-like family.</text>
</comment>
<dbReference type="EC" id="4.1.1.112" evidence="6"/>
<comment type="cofactor">
    <cofactor evidence="2">
        <name>a divalent metal cation</name>
        <dbReference type="ChEBI" id="CHEBI:60240"/>
    </cofactor>
</comment>
<dbReference type="RefSeq" id="WP_169383874.1">
    <property type="nucleotide sequence ID" value="NZ_JAAXLA010000055.1"/>
</dbReference>
<organism evidence="13 14">
    <name type="scientific">Pseudonocardia acidicola</name>
    <dbReference type="NCBI Taxonomy" id="2724939"/>
    <lineage>
        <taxon>Bacteria</taxon>
        <taxon>Bacillati</taxon>
        <taxon>Actinomycetota</taxon>
        <taxon>Actinomycetes</taxon>
        <taxon>Pseudonocardiales</taxon>
        <taxon>Pseudonocardiaceae</taxon>
        <taxon>Pseudonocardia</taxon>
    </lineage>
</organism>
<dbReference type="SUPFAM" id="SSF89562">
    <property type="entry name" value="RraA-like"/>
    <property type="match status" value="1"/>
</dbReference>
<dbReference type="PANTHER" id="PTHR33254:SF4">
    <property type="entry name" value="4-HYDROXY-4-METHYL-2-OXOGLUTARATE ALDOLASE 3-RELATED"/>
    <property type="match status" value="1"/>
</dbReference>
<dbReference type="InterPro" id="IPR036704">
    <property type="entry name" value="RraA/RraA-like_sf"/>
</dbReference>
<comment type="caution">
    <text evidence="13">The sequence shown here is derived from an EMBL/GenBank/DDBJ whole genome shotgun (WGS) entry which is preliminary data.</text>
</comment>
<evidence type="ECO:0000256" key="4">
    <source>
        <dbReference type="ARBA" id="ARBA00011233"/>
    </source>
</evidence>
<comment type="subunit">
    <text evidence="4">Homotrimer.</text>
</comment>
<evidence type="ECO:0000256" key="8">
    <source>
        <dbReference type="ARBA" id="ARBA00025046"/>
    </source>
</evidence>
<evidence type="ECO:0000256" key="9">
    <source>
        <dbReference type="ARBA" id="ARBA00029596"/>
    </source>
</evidence>
<proteinExistence type="inferred from homology"/>
<keyword evidence="14" id="KW-1185">Reference proteome</keyword>